<dbReference type="PRINTS" id="PR00455">
    <property type="entry name" value="HTHTETR"/>
</dbReference>
<sequence>MRARDPEDKKRRLLDAALTEFAANGLAGTRIDAVSARAGCSTGLVYTYFGSKEVLFDSVLADITARTVDQAPITVDDLPGYAVRLYEASAAHPEIERFVAWYQLEREGLVDQNVTAATQEKVDKVAAAQREGLLPDRLGAAELVLAIQTIARSWLIQPRAVALALDPIEDHRVRGEAVRRVVAELIARH</sequence>
<proteinExistence type="predicted"/>
<dbReference type="RefSeq" id="WP_330093282.1">
    <property type="nucleotide sequence ID" value="NZ_JAUZMY010000020.1"/>
</dbReference>
<keyword evidence="1 2" id="KW-0238">DNA-binding</keyword>
<dbReference type="PROSITE" id="PS50977">
    <property type="entry name" value="HTH_TETR_2"/>
    <property type="match status" value="1"/>
</dbReference>
<organism evidence="4 5">
    <name type="scientific">Nocardiopsis codii</name>
    <dbReference type="NCBI Taxonomy" id="3065942"/>
    <lineage>
        <taxon>Bacteria</taxon>
        <taxon>Bacillati</taxon>
        <taxon>Actinomycetota</taxon>
        <taxon>Actinomycetes</taxon>
        <taxon>Streptosporangiales</taxon>
        <taxon>Nocardiopsidaceae</taxon>
        <taxon>Nocardiopsis</taxon>
    </lineage>
</organism>
<evidence type="ECO:0000313" key="5">
    <source>
        <dbReference type="Proteomes" id="UP001356095"/>
    </source>
</evidence>
<reference evidence="4 5" key="1">
    <citation type="submission" date="2023-08" db="EMBL/GenBank/DDBJ databases">
        <authorList>
            <person name="Girao M."/>
            <person name="Carvalho M.F."/>
        </authorList>
    </citation>
    <scope>NUCLEOTIDE SEQUENCE [LARGE SCALE GENOMIC DNA]</scope>
    <source>
        <strain evidence="4 5">CT-R113</strain>
    </source>
</reference>
<evidence type="ECO:0000313" key="4">
    <source>
        <dbReference type="EMBL" id="MEE2039510.1"/>
    </source>
</evidence>
<feature type="DNA-binding region" description="H-T-H motif" evidence="2">
    <location>
        <begin position="30"/>
        <end position="49"/>
    </location>
</feature>
<dbReference type="SUPFAM" id="SSF46689">
    <property type="entry name" value="Homeodomain-like"/>
    <property type="match status" value="1"/>
</dbReference>
<dbReference type="Pfam" id="PF17926">
    <property type="entry name" value="TetR_C_21"/>
    <property type="match status" value="1"/>
</dbReference>
<dbReference type="InterPro" id="IPR001647">
    <property type="entry name" value="HTH_TetR"/>
</dbReference>
<dbReference type="PANTHER" id="PTHR30328">
    <property type="entry name" value="TRANSCRIPTIONAL REPRESSOR"/>
    <property type="match status" value="1"/>
</dbReference>
<dbReference type="InterPro" id="IPR041467">
    <property type="entry name" value="Sco4008_C"/>
</dbReference>
<accession>A0ABU7KBA8</accession>
<dbReference type="Pfam" id="PF00440">
    <property type="entry name" value="TetR_N"/>
    <property type="match status" value="1"/>
</dbReference>
<keyword evidence="5" id="KW-1185">Reference proteome</keyword>
<gene>
    <name evidence="4" type="ORF">Q8791_20010</name>
</gene>
<dbReference type="InterPro" id="IPR009057">
    <property type="entry name" value="Homeodomain-like_sf"/>
</dbReference>
<protein>
    <submittedName>
        <fullName evidence="4">TetR family transcriptional regulator</fullName>
    </submittedName>
</protein>
<dbReference type="PANTHER" id="PTHR30328:SF54">
    <property type="entry name" value="HTH-TYPE TRANSCRIPTIONAL REPRESSOR SCO4008"/>
    <property type="match status" value="1"/>
</dbReference>
<feature type="domain" description="HTH tetR-type" evidence="3">
    <location>
        <begin position="7"/>
        <end position="67"/>
    </location>
</feature>
<comment type="caution">
    <text evidence="4">The sequence shown here is derived from an EMBL/GenBank/DDBJ whole genome shotgun (WGS) entry which is preliminary data.</text>
</comment>
<dbReference type="InterPro" id="IPR050109">
    <property type="entry name" value="HTH-type_TetR-like_transc_reg"/>
</dbReference>
<dbReference type="SUPFAM" id="SSF48498">
    <property type="entry name" value="Tetracyclin repressor-like, C-terminal domain"/>
    <property type="match status" value="1"/>
</dbReference>
<evidence type="ECO:0000256" key="2">
    <source>
        <dbReference type="PROSITE-ProRule" id="PRU00335"/>
    </source>
</evidence>
<evidence type="ECO:0000256" key="1">
    <source>
        <dbReference type="ARBA" id="ARBA00023125"/>
    </source>
</evidence>
<evidence type="ECO:0000259" key="3">
    <source>
        <dbReference type="PROSITE" id="PS50977"/>
    </source>
</evidence>
<dbReference type="InterPro" id="IPR036271">
    <property type="entry name" value="Tet_transcr_reg_TetR-rel_C_sf"/>
</dbReference>
<name>A0ABU7KBA8_9ACTN</name>
<dbReference type="Proteomes" id="UP001356095">
    <property type="component" value="Unassembled WGS sequence"/>
</dbReference>
<dbReference type="EMBL" id="JAUZMY010000020">
    <property type="protein sequence ID" value="MEE2039510.1"/>
    <property type="molecule type" value="Genomic_DNA"/>
</dbReference>
<dbReference type="Gene3D" id="1.10.357.10">
    <property type="entry name" value="Tetracycline Repressor, domain 2"/>
    <property type="match status" value="1"/>
</dbReference>